<name>A0ABW4MRU9_9BACI</name>
<evidence type="ECO:0000256" key="1">
    <source>
        <dbReference type="SAM" id="Phobius"/>
    </source>
</evidence>
<feature type="transmembrane region" description="Helical" evidence="1">
    <location>
        <begin position="40"/>
        <end position="61"/>
    </location>
</feature>
<evidence type="ECO:0000313" key="2">
    <source>
        <dbReference type="EMBL" id="MFD1780707.1"/>
    </source>
</evidence>
<organism evidence="2 3">
    <name type="scientific">Fredinandcohnia salidurans</name>
    <dbReference type="NCBI Taxonomy" id="2595041"/>
    <lineage>
        <taxon>Bacteria</taxon>
        <taxon>Bacillati</taxon>
        <taxon>Bacillota</taxon>
        <taxon>Bacilli</taxon>
        <taxon>Bacillales</taxon>
        <taxon>Bacillaceae</taxon>
        <taxon>Fredinandcohnia</taxon>
    </lineage>
</organism>
<feature type="transmembrane region" description="Helical" evidence="1">
    <location>
        <begin position="99"/>
        <end position="120"/>
    </location>
</feature>
<comment type="caution">
    <text evidence="2">The sequence shown here is derived from an EMBL/GenBank/DDBJ whole genome shotgun (WGS) entry which is preliminary data.</text>
</comment>
<dbReference type="RefSeq" id="WP_388040474.1">
    <property type="nucleotide sequence ID" value="NZ_JBHUEK010000026.1"/>
</dbReference>
<keyword evidence="3" id="KW-1185">Reference proteome</keyword>
<feature type="transmembrane region" description="Helical" evidence="1">
    <location>
        <begin position="68"/>
        <end position="87"/>
    </location>
</feature>
<feature type="transmembrane region" description="Helical" evidence="1">
    <location>
        <begin position="195"/>
        <end position="218"/>
    </location>
</feature>
<dbReference type="EMBL" id="JBHUEK010000026">
    <property type="protein sequence ID" value="MFD1780707.1"/>
    <property type="molecule type" value="Genomic_DNA"/>
</dbReference>
<feature type="transmembrane region" description="Helical" evidence="1">
    <location>
        <begin position="12"/>
        <end position="34"/>
    </location>
</feature>
<evidence type="ECO:0000313" key="3">
    <source>
        <dbReference type="Proteomes" id="UP001597227"/>
    </source>
</evidence>
<dbReference type="Proteomes" id="UP001597227">
    <property type="component" value="Unassembled WGS sequence"/>
</dbReference>
<feature type="transmembrane region" description="Helical" evidence="1">
    <location>
        <begin position="157"/>
        <end position="175"/>
    </location>
</feature>
<gene>
    <name evidence="2" type="ORF">ACFSFW_18745</name>
</gene>
<evidence type="ECO:0008006" key="4">
    <source>
        <dbReference type="Google" id="ProtNLM"/>
    </source>
</evidence>
<proteinExistence type="predicted"/>
<accession>A0ABW4MRU9</accession>
<protein>
    <recommendedName>
        <fullName evidence="4">Beta-carotene 15,15'-monooxygenase</fullName>
    </recommendedName>
</protein>
<feature type="transmembrane region" description="Helical" evidence="1">
    <location>
        <begin position="225"/>
        <end position="243"/>
    </location>
</feature>
<sequence length="359" mass="41908">MVHSLKKNRSIYIFIILALLIISSNYTVMVIQPFEPVTDTLILASLFDLTIVLPLFFYLFVVRNRFSMITLLPVVIGGFWFAYFIVPHHDIAIFNYLKYGIFLIEGLFIAIELFLAVLLIRKIPTLIQNYKQQKENSFYYPATIRGALNQTFGKKKLLDILVFDFTIFYYAFFVWRKKWESKADTHVFTIHTKSGYFGLFIMLVHAMIIEVIGVHFLIAHFWSPIAAWIFTIFDLYALLWIIADYQAVRLSPIVINDGKLFAQVGIRREIEVDVDNIKSVQDTITDKKARSKEKDSFSITLPDFFEEDPQFEIELIKPVFAYLPFGKKKKITKLYVTVDEKEAFLQELNSFVKENDSES</sequence>
<keyword evidence="1" id="KW-0472">Membrane</keyword>
<keyword evidence="1" id="KW-0812">Transmembrane</keyword>
<keyword evidence="1" id="KW-1133">Transmembrane helix</keyword>
<reference evidence="3" key="1">
    <citation type="journal article" date="2019" name="Int. J. Syst. Evol. Microbiol.">
        <title>The Global Catalogue of Microorganisms (GCM) 10K type strain sequencing project: providing services to taxonomists for standard genome sequencing and annotation.</title>
        <authorList>
            <consortium name="The Broad Institute Genomics Platform"/>
            <consortium name="The Broad Institute Genome Sequencing Center for Infectious Disease"/>
            <person name="Wu L."/>
            <person name="Ma J."/>
        </authorList>
    </citation>
    <scope>NUCLEOTIDE SEQUENCE [LARGE SCALE GENOMIC DNA]</scope>
    <source>
        <strain evidence="3">CCUG 15531</strain>
    </source>
</reference>